<comment type="caution">
    <text evidence="1">The sequence shown here is derived from an EMBL/GenBank/DDBJ whole genome shotgun (WGS) entry which is preliminary data.</text>
</comment>
<dbReference type="Gene3D" id="3.30.420.10">
    <property type="entry name" value="Ribonuclease H-like superfamily/Ribonuclease H"/>
    <property type="match status" value="1"/>
</dbReference>
<sequence length="183" mass="21423">MSLFNFVIKYKKEAEIPHVNSLSINFREANKHTELILYKNSITHCAEEQRESELGKTVIEIIRAFYIGEYSQYYMKKGGIGTTDCRELIKKIIKNSITYKQFNSKRSKQCVFVKAYEPGKKVAIYTMGLVNNQYVIVCIDYFTRRRFAKIFKSKKDINVKKFLEDIICNVCIKTLILDQSKKA</sequence>
<proteinExistence type="predicted"/>
<dbReference type="InterPro" id="IPR012337">
    <property type="entry name" value="RNaseH-like_sf"/>
</dbReference>
<dbReference type="GO" id="GO:0003676">
    <property type="term" value="F:nucleic acid binding"/>
    <property type="evidence" value="ECO:0007669"/>
    <property type="project" value="InterPro"/>
</dbReference>
<dbReference type="RefSeq" id="XP_024329774.1">
    <property type="nucleotide sequence ID" value="XM_024473987.1"/>
</dbReference>
<dbReference type="GeneID" id="36318889"/>
<dbReference type="EMBL" id="JPQZ01000134">
    <property type="protein sequence ID" value="KKO74032.1"/>
    <property type="molecule type" value="Genomic_DNA"/>
</dbReference>
<accession>A0A0F9YMP7</accession>
<dbReference type="Proteomes" id="UP000034350">
    <property type="component" value="Unassembled WGS sequence"/>
</dbReference>
<dbReference type="VEuPathDB" id="MicrosporidiaDB:G9O61_00g022230"/>
<dbReference type="VEuPathDB" id="MicrosporidiaDB:NCER_101835"/>
<name>A0A0F9YMP7_9MICR</name>
<protein>
    <submittedName>
        <fullName evidence="1">Uncharacterized protein</fullName>
    </submittedName>
</protein>
<keyword evidence="2" id="KW-1185">Reference proteome</keyword>
<evidence type="ECO:0000313" key="1">
    <source>
        <dbReference type="EMBL" id="KKO74032.1"/>
    </source>
</evidence>
<dbReference type="AlphaFoldDB" id="A0A0F9YMP7"/>
<gene>
    <name evidence="1" type="ORF">AAJ76_1340005608</name>
</gene>
<dbReference type="OrthoDB" id="2193209at2759"/>
<reference evidence="1 2" key="1">
    <citation type="journal article" date="2015" name="Environ. Microbiol.">
        <title>Genome analyses suggest the presence of polyploidy and recent human-driven expansions in eight global populations of the honeybee pathogen Nosema ceranae.</title>
        <authorList>
            <person name="Pelin A."/>
            <person name="Selman M."/>
            <person name="Aris-Brosou S."/>
            <person name="Farinelli L."/>
            <person name="Corradi N."/>
        </authorList>
    </citation>
    <scope>NUCLEOTIDE SEQUENCE [LARGE SCALE GENOMIC DNA]</scope>
    <source>
        <strain evidence="1 2">PA08 1199</strain>
    </source>
</reference>
<dbReference type="InterPro" id="IPR036397">
    <property type="entry name" value="RNaseH_sf"/>
</dbReference>
<organism evidence="1 2">
    <name type="scientific">Vairimorpha ceranae</name>
    <dbReference type="NCBI Taxonomy" id="40302"/>
    <lineage>
        <taxon>Eukaryota</taxon>
        <taxon>Fungi</taxon>
        <taxon>Fungi incertae sedis</taxon>
        <taxon>Microsporidia</taxon>
        <taxon>Nosematidae</taxon>
        <taxon>Vairimorpha</taxon>
    </lineage>
</organism>
<dbReference type="VEuPathDB" id="MicrosporidiaDB:AAJ76_1340005608"/>
<evidence type="ECO:0000313" key="2">
    <source>
        <dbReference type="Proteomes" id="UP000034350"/>
    </source>
</evidence>
<dbReference type="SUPFAM" id="SSF53098">
    <property type="entry name" value="Ribonuclease H-like"/>
    <property type="match status" value="1"/>
</dbReference>